<accession>A0A6L3ZEF1</accession>
<feature type="chain" id="PRO_5026865085" evidence="2">
    <location>
        <begin position="20"/>
        <end position="313"/>
    </location>
</feature>
<dbReference type="AlphaFoldDB" id="A0A6L3ZEF1"/>
<evidence type="ECO:0000313" key="5">
    <source>
        <dbReference type="Proteomes" id="UP000484164"/>
    </source>
</evidence>
<dbReference type="Proteomes" id="UP000484164">
    <property type="component" value="Unassembled WGS sequence"/>
</dbReference>
<proteinExistence type="predicted"/>
<dbReference type="EMBL" id="WBVQ01000002">
    <property type="protein sequence ID" value="KAB2816211.1"/>
    <property type="molecule type" value="Genomic_DNA"/>
</dbReference>
<keyword evidence="1 2" id="KW-0732">Signal</keyword>
<keyword evidence="5" id="KW-1185">Reference proteome</keyword>
<comment type="caution">
    <text evidence="4">The sequence shown here is derived from an EMBL/GenBank/DDBJ whole genome shotgun (WGS) entry which is preliminary data.</text>
</comment>
<name>A0A6L3ZEF1_9FLAO</name>
<protein>
    <submittedName>
        <fullName evidence="4">T9SS type A sorting domain-containing protein</fullName>
    </submittedName>
</protein>
<feature type="signal peptide" evidence="2">
    <location>
        <begin position="1"/>
        <end position="19"/>
    </location>
</feature>
<organism evidence="4 5">
    <name type="scientific">Phaeocystidibacter marisrubri</name>
    <dbReference type="NCBI Taxonomy" id="1577780"/>
    <lineage>
        <taxon>Bacteria</taxon>
        <taxon>Pseudomonadati</taxon>
        <taxon>Bacteroidota</taxon>
        <taxon>Flavobacteriia</taxon>
        <taxon>Flavobacteriales</taxon>
        <taxon>Phaeocystidibacteraceae</taxon>
        <taxon>Phaeocystidibacter</taxon>
    </lineage>
</organism>
<evidence type="ECO:0000256" key="1">
    <source>
        <dbReference type="ARBA" id="ARBA00022729"/>
    </source>
</evidence>
<feature type="domain" description="Secretion system C-terminal sorting" evidence="3">
    <location>
        <begin position="236"/>
        <end position="311"/>
    </location>
</feature>
<evidence type="ECO:0000313" key="4">
    <source>
        <dbReference type="EMBL" id="KAB2816211.1"/>
    </source>
</evidence>
<dbReference type="NCBIfam" id="TIGR04183">
    <property type="entry name" value="Por_Secre_tail"/>
    <property type="match status" value="1"/>
</dbReference>
<gene>
    <name evidence="4" type="ORF">F8C82_11025</name>
</gene>
<dbReference type="Pfam" id="PF18962">
    <property type="entry name" value="Por_Secre_tail"/>
    <property type="match status" value="1"/>
</dbReference>
<dbReference type="InterPro" id="IPR026444">
    <property type="entry name" value="Secre_tail"/>
</dbReference>
<evidence type="ECO:0000256" key="2">
    <source>
        <dbReference type="SAM" id="SignalP"/>
    </source>
</evidence>
<dbReference type="OrthoDB" id="1081439at2"/>
<sequence length="313" mass="33168">MKKLYTLIAAVAISGTAMAQEAYLYRTYESAPAVPTATETITDTLIAPPQCASPDLALYGATTGGYLSGTNGYGDKEKGMLIFPSQAYKIENVYALIAAKEHVVSGNIHAYIYPVDTAAGTIGAVAGTSAPVAVTSIDTANLGWTAFNFTNGPIVSGAFIMTIQVDNGGDTIGIVTSSVAAACGGGQMFDKLADDSWANTATRWGGADVWMWMMADVDNNISTEENILDRQSARAFPNPANDNINITYHINGNSEVVISVMDIQGRVIMTQTENQVEGRQFVEMNTSALSAGTYFYSVQSGSDVMSGKFVVRH</sequence>
<evidence type="ECO:0000259" key="3">
    <source>
        <dbReference type="Pfam" id="PF18962"/>
    </source>
</evidence>
<reference evidence="4 5" key="1">
    <citation type="submission" date="2019-10" db="EMBL/GenBank/DDBJ databases">
        <title>Genome sequence of Phaeocystidibacter marisrubri JCM30614 (type strain).</title>
        <authorList>
            <person name="Bowman J.P."/>
        </authorList>
    </citation>
    <scope>NUCLEOTIDE SEQUENCE [LARGE SCALE GENOMIC DNA]</scope>
    <source>
        <strain evidence="4 5">JCM 30614</strain>
    </source>
</reference>
<dbReference type="RefSeq" id="WP_151693639.1">
    <property type="nucleotide sequence ID" value="NZ_BMGX01000001.1"/>
</dbReference>